<dbReference type="RefSeq" id="WP_184788074.1">
    <property type="nucleotide sequence ID" value="NZ_BONT01000006.1"/>
</dbReference>
<sequence length="58" mass="6158">MTKINALADKLLARLAPKAAADASCGTYYICDGGPKLKCVVSCETGEHVCDLVPGWCW</sequence>
<dbReference type="EMBL" id="JACHGT010000006">
    <property type="protein sequence ID" value="MBB6035215.1"/>
    <property type="molecule type" value="Genomic_DNA"/>
</dbReference>
<name>A0A841FHK2_9ACTN</name>
<protein>
    <submittedName>
        <fullName evidence="1">Uncharacterized protein</fullName>
    </submittedName>
</protein>
<dbReference type="AlphaFoldDB" id="A0A841FHK2"/>
<comment type="caution">
    <text evidence="1">The sequence shown here is derived from an EMBL/GenBank/DDBJ whole genome shotgun (WGS) entry which is preliminary data.</text>
</comment>
<evidence type="ECO:0000313" key="2">
    <source>
        <dbReference type="Proteomes" id="UP000548476"/>
    </source>
</evidence>
<dbReference type="Proteomes" id="UP000548476">
    <property type="component" value="Unassembled WGS sequence"/>
</dbReference>
<keyword evidence="2" id="KW-1185">Reference proteome</keyword>
<evidence type="ECO:0000313" key="1">
    <source>
        <dbReference type="EMBL" id="MBB6035215.1"/>
    </source>
</evidence>
<gene>
    <name evidence="1" type="ORF">HNR73_003072</name>
</gene>
<reference evidence="1 2" key="1">
    <citation type="submission" date="2020-08" db="EMBL/GenBank/DDBJ databases">
        <title>Genomic Encyclopedia of Type Strains, Phase IV (KMG-IV): sequencing the most valuable type-strain genomes for metagenomic binning, comparative biology and taxonomic classification.</title>
        <authorList>
            <person name="Goeker M."/>
        </authorList>
    </citation>
    <scope>NUCLEOTIDE SEQUENCE [LARGE SCALE GENOMIC DNA]</scope>
    <source>
        <strain evidence="1 2">YIM 65646</strain>
    </source>
</reference>
<accession>A0A841FHK2</accession>
<organism evidence="1 2">
    <name type="scientific">Phytomonospora endophytica</name>
    <dbReference type="NCBI Taxonomy" id="714109"/>
    <lineage>
        <taxon>Bacteria</taxon>
        <taxon>Bacillati</taxon>
        <taxon>Actinomycetota</taxon>
        <taxon>Actinomycetes</taxon>
        <taxon>Micromonosporales</taxon>
        <taxon>Micromonosporaceae</taxon>
        <taxon>Phytomonospora</taxon>
    </lineage>
</organism>
<proteinExistence type="predicted"/>